<dbReference type="GO" id="GO:0000932">
    <property type="term" value="C:P-body"/>
    <property type="evidence" value="ECO:0007669"/>
    <property type="project" value="TreeGrafter"/>
</dbReference>
<dbReference type="InterPro" id="IPR025761">
    <property type="entry name" value="FFD_box"/>
</dbReference>
<evidence type="ECO:0008006" key="8">
    <source>
        <dbReference type="Google" id="ProtNLM"/>
    </source>
</evidence>
<dbReference type="AlphaFoldDB" id="A0AA85KC26"/>
<dbReference type="InterPro" id="IPR025609">
    <property type="entry name" value="Lsm14-like_N"/>
</dbReference>
<comment type="similarity">
    <text evidence="1">Belongs to the LSM14 family.</text>
</comment>
<dbReference type="InterPro" id="IPR010920">
    <property type="entry name" value="LSM_dom_sf"/>
</dbReference>
<feature type="compositionally biased region" description="Basic and acidic residues" evidence="3">
    <location>
        <begin position="173"/>
        <end position="194"/>
    </location>
</feature>
<dbReference type="SMART" id="SM01271">
    <property type="entry name" value="LSM14"/>
    <property type="match status" value="1"/>
</dbReference>
<reference evidence="6" key="1">
    <citation type="submission" date="2022-06" db="EMBL/GenBank/DDBJ databases">
        <authorList>
            <person name="Berger JAMES D."/>
            <person name="Berger JAMES D."/>
        </authorList>
    </citation>
    <scope>NUCLEOTIDE SEQUENCE [LARGE SCALE GENOMIC DNA]</scope>
</reference>
<feature type="domain" description="FFD box profile" evidence="5">
    <location>
        <begin position="363"/>
        <end position="379"/>
    </location>
</feature>
<dbReference type="GO" id="GO:0033962">
    <property type="term" value="P:P-body assembly"/>
    <property type="evidence" value="ECO:0007669"/>
    <property type="project" value="TreeGrafter"/>
</dbReference>
<feature type="compositionally biased region" description="Polar residues" evidence="3">
    <location>
        <begin position="202"/>
        <end position="217"/>
    </location>
</feature>
<feature type="region of interest" description="Disordered" evidence="3">
    <location>
        <begin position="340"/>
        <end position="363"/>
    </location>
</feature>
<keyword evidence="6" id="KW-1185">Reference proteome</keyword>
<dbReference type="PROSITE" id="PS51513">
    <property type="entry name" value="FFD"/>
    <property type="match status" value="1"/>
</dbReference>
<dbReference type="PANTHER" id="PTHR13586:SF0">
    <property type="entry name" value="TRAILER HITCH, ISOFORM H"/>
    <property type="match status" value="1"/>
</dbReference>
<name>A0AA85KC26_TRIRE</name>
<feature type="region of interest" description="Disordered" evidence="3">
    <location>
        <begin position="97"/>
        <end position="234"/>
    </location>
</feature>
<evidence type="ECO:0000259" key="5">
    <source>
        <dbReference type="PROSITE" id="PS51513"/>
    </source>
</evidence>
<dbReference type="SMART" id="SM01199">
    <property type="entry name" value="FDF"/>
    <property type="match status" value="1"/>
</dbReference>
<dbReference type="PROSITE" id="PS51512">
    <property type="entry name" value="DFDF"/>
    <property type="match status" value="1"/>
</dbReference>
<sequence>MNTSDLALIGCRVSIISKAKIRYEGNLHSIDFDTPNEPVITLSKVWSFGTEDRPCERPVAPRNEEYNQVVFRGRDLDDVRVVHSSVFLNEDSAIVSAAPGSTLSHPPGIQSSSSRGRGDLTSNRATTGRPEVPPATPPQSFSLDSLNQDNSPSSSNYHPPVVGSRPGPVGTVHTEKSHSDNRGPRPFGDGRSDIDPSMFGRTDTTAKNMSESGSSSGRQRHVPGSGHHDYSHAWTGRDHAVRKGDTYRNASSYNQGHDYSRDRRGGFHQQYASNHRGSRGSGHYGGWSGRSGGGHEWTKYRTNSHATSGEATNFSGEYDYERANAELAAELEKITINTKTGSSNASADNTDNDGSSAAGDENTCYDKSKSFFDTISSEMMDRANGVNPQGMNRRDERLLNSTTFGTVPQMYVRRTGYNNQRSFGYGHRRGNASSGNFWRSSGTGHNKTIFTNSPHTPLPTSGRAG</sequence>
<dbReference type="WBParaSite" id="TREG1_7830.1">
    <property type="protein sequence ID" value="TREG1_7830.1"/>
    <property type="gene ID" value="TREG1_7830"/>
</dbReference>
<evidence type="ECO:0000259" key="4">
    <source>
        <dbReference type="PROSITE" id="PS51512"/>
    </source>
</evidence>
<feature type="compositionally biased region" description="Low complexity" evidence="3">
    <location>
        <begin position="159"/>
        <end position="172"/>
    </location>
</feature>
<feature type="compositionally biased region" description="Polar residues" evidence="3">
    <location>
        <begin position="442"/>
        <end position="459"/>
    </location>
</feature>
<evidence type="ECO:0000256" key="1">
    <source>
        <dbReference type="ARBA" id="ARBA00010415"/>
    </source>
</evidence>
<feature type="region of interest" description="Disordered" evidence="3">
    <location>
        <begin position="442"/>
        <end position="465"/>
    </location>
</feature>
<dbReference type="Gene3D" id="2.30.30.100">
    <property type="match status" value="1"/>
</dbReference>
<feature type="domain" description="DFDF" evidence="4">
    <location>
        <begin position="306"/>
        <end position="346"/>
    </location>
</feature>
<proteinExistence type="inferred from homology"/>
<evidence type="ECO:0000313" key="6">
    <source>
        <dbReference type="Proteomes" id="UP000050795"/>
    </source>
</evidence>
<organism evidence="6 7">
    <name type="scientific">Trichobilharzia regenti</name>
    <name type="common">Nasal bird schistosome</name>
    <dbReference type="NCBI Taxonomy" id="157069"/>
    <lineage>
        <taxon>Eukaryota</taxon>
        <taxon>Metazoa</taxon>
        <taxon>Spiralia</taxon>
        <taxon>Lophotrochozoa</taxon>
        <taxon>Platyhelminthes</taxon>
        <taxon>Trematoda</taxon>
        <taxon>Digenea</taxon>
        <taxon>Strigeidida</taxon>
        <taxon>Schistosomatoidea</taxon>
        <taxon>Schistosomatidae</taxon>
        <taxon>Trichobilharzia</taxon>
    </lineage>
</organism>
<dbReference type="InterPro" id="IPR019050">
    <property type="entry name" value="FDF_dom"/>
</dbReference>
<evidence type="ECO:0000256" key="2">
    <source>
        <dbReference type="PROSITE-ProRule" id="PRU00846"/>
    </source>
</evidence>
<protein>
    <recommendedName>
        <fullName evidence="8">FFD domain-containing protein</fullName>
    </recommendedName>
</protein>
<dbReference type="Pfam" id="PF12701">
    <property type="entry name" value="LSM14"/>
    <property type="match status" value="1"/>
</dbReference>
<dbReference type="Proteomes" id="UP000050795">
    <property type="component" value="Unassembled WGS sequence"/>
</dbReference>
<dbReference type="GO" id="GO:0003729">
    <property type="term" value="F:mRNA binding"/>
    <property type="evidence" value="ECO:0007669"/>
    <property type="project" value="TreeGrafter"/>
</dbReference>
<dbReference type="GO" id="GO:0034063">
    <property type="term" value="P:stress granule assembly"/>
    <property type="evidence" value="ECO:0007669"/>
    <property type="project" value="TreeGrafter"/>
</dbReference>
<reference evidence="7" key="2">
    <citation type="submission" date="2023-11" db="UniProtKB">
        <authorList>
            <consortium name="WormBaseParasite"/>
        </authorList>
    </citation>
    <scope>IDENTIFICATION</scope>
</reference>
<dbReference type="PANTHER" id="PTHR13586">
    <property type="entry name" value="SCD6 PROTEIN-RELATED"/>
    <property type="match status" value="1"/>
</dbReference>
<evidence type="ECO:0000256" key="3">
    <source>
        <dbReference type="SAM" id="MobiDB-lite"/>
    </source>
</evidence>
<feature type="compositionally biased region" description="Polar residues" evidence="3">
    <location>
        <begin position="99"/>
        <end position="126"/>
    </location>
</feature>
<feature type="compositionally biased region" description="Polar residues" evidence="3">
    <location>
        <begin position="340"/>
        <end position="355"/>
    </location>
</feature>
<feature type="compositionally biased region" description="Polar residues" evidence="3">
    <location>
        <begin position="138"/>
        <end position="157"/>
    </location>
</feature>
<evidence type="ECO:0000313" key="7">
    <source>
        <dbReference type="WBParaSite" id="TREG1_7830.1"/>
    </source>
</evidence>
<feature type="region of interest" description="Disordered" evidence="3">
    <location>
        <begin position="270"/>
        <end position="292"/>
    </location>
</feature>
<accession>A0AA85KC26</accession>
<dbReference type="InterPro" id="IPR025762">
    <property type="entry name" value="DFDF"/>
</dbReference>
<feature type="compositionally biased region" description="Gly residues" evidence="3">
    <location>
        <begin position="279"/>
        <end position="292"/>
    </location>
</feature>
<feature type="short sequence motif" description="FFD box" evidence="2">
    <location>
        <begin position="363"/>
        <end position="379"/>
    </location>
</feature>
<dbReference type="SUPFAM" id="SSF50182">
    <property type="entry name" value="Sm-like ribonucleoproteins"/>
    <property type="match status" value="1"/>
</dbReference>